<evidence type="ECO:0008006" key="4">
    <source>
        <dbReference type="Google" id="ProtNLM"/>
    </source>
</evidence>
<protein>
    <recommendedName>
        <fullName evidence="4">Secreted protein</fullName>
    </recommendedName>
</protein>
<proteinExistence type="predicted"/>
<accession>A0A545ULJ5</accession>
<organism evidence="2 3">
    <name type="scientific">Cordyceps javanica</name>
    <dbReference type="NCBI Taxonomy" id="43265"/>
    <lineage>
        <taxon>Eukaryota</taxon>
        <taxon>Fungi</taxon>
        <taxon>Dikarya</taxon>
        <taxon>Ascomycota</taxon>
        <taxon>Pezizomycotina</taxon>
        <taxon>Sordariomycetes</taxon>
        <taxon>Hypocreomycetidae</taxon>
        <taxon>Hypocreales</taxon>
        <taxon>Cordycipitaceae</taxon>
        <taxon>Cordyceps</taxon>
    </lineage>
</organism>
<comment type="caution">
    <text evidence="2">The sequence shown here is derived from an EMBL/GenBank/DDBJ whole genome shotgun (WGS) entry which is preliminary data.</text>
</comment>
<dbReference type="AlphaFoldDB" id="A0A545ULJ5"/>
<keyword evidence="3" id="KW-1185">Reference proteome</keyword>
<evidence type="ECO:0000313" key="3">
    <source>
        <dbReference type="Proteomes" id="UP000315783"/>
    </source>
</evidence>
<evidence type="ECO:0000313" key="2">
    <source>
        <dbReference type="EMBL" id="TQV90338.1"/>
    </source>
</evidence>
<feature type="signal peptide" evidence="1">
    <location>
        <begin position="1"/>
        <end position="17"/>
    </location>
</feature>
<feature type="chain" id="PRO_5021980453" description="Secreted protein" evidence="1">
    <location>
        <begin position="18"/>
        <end position="79"/>
    </location>
</feature>
<reference evidence="2 3" key="1">
    <citation type="journal article" date="2019" name="Appl. Microbiol. Biotechnol.">
        <title>Genome sequence of Isaria javanica and comparative genome analysis insights into family S53 peptidase evolution in fungal entomopathogens.</title>
        <authorList>
            <person name="Lin R."/>
            <person name="Zhang X."/>
            <person name="Xin B."/>
            <person name="Zou M."/>
            <person name="Gao Y."/>
            <person name="Qin F."/>
            <person name="Hu Q."/>
            <person name="Xie B."/>
            <person name="Cheng X."/>
        </authorList>
    </citation>
    <scope>NUCLEOTIDE SEQUENCE [LARGE SCALE GENOMIC DNA]</scope>
    <source>
        <strain evidence="2 3">IJ1G</strain>
    </source>
</reference>
<dbReference type="Proteomes" id="UP000315783">
    <property type="component" value="Unassembled WGS sequence"/>
</dbReference>
<sequence length="79" mass="8904">MIIFALLAYVYTLECLALVDVSDFIRGAIRVDLDRREMVDRACVRVKICIDIMALWQLTHDVVALPHRGAAAPPKQEGH</sequence>
<dbReference type="EMBL" id="SPUK01000028">
    <property type="protein sequence ID" value="TQV90338.1"/>
    <property type="molecule type" value="Genomic_DNA"/>
</dbReference>
<gene>
    <name evidence="2" type="ORF">IF1G_10974</name>
</gene>
<name>A0A545ULJ5_9HYPO</name>
<keyword evidence="1" id="KW-0732">Signal</keyword>
<evidence type="ECO:0000256" key="1">
    <source>
        <dbReference type="SAM" id="SignalP"/>
    </source>
</evidence>